<evidence type="ECO:0000313" key="2">
    <source>
        <dbReference type="EMBL" id="MBB4045633.1"/>
    </source>
</evidence>
<sequence>MDSKKIFEKVMKESTQIALASLSTSDEVMKPNVRLMCFYYDFTTKKIYFCTFQNSPKMAEFEKNERVAFTTCPIEEHLAVRVEDAIIQRSSKSAMEVLEEISKKISMFDDIKSGDISNIIPYEISFDKIHLHAEHNYVVDLENS</sequence>
<dbReference type="SUPFAM" id="SSF50475">
    <property type="entry name" value="FMN-binding split barrel"/>
    <property type="match status" value="1"/>
</dbReference>
<name>A0A840DAM5_9BACE</name>
<proteinExistence type="predicted"/>
<comment type="caution">
    <text evidence="2">The sequence shown here is derived from an EMBL/GenBank/DDBJ whole genome shotgun (WGS) entry which is preliminary data.</text>
</comment>
<feature type="domain" description="Pyridoxamine 5'-phosphate oxidase-like" evidence="1">
    <location>
        <begin position="22"/>
        <end position="133"/>
    </location>
</feature>
<evidence type="ECO:0000313" key="3">
    <source>
        <dbReference type="Proteomes" id="UP000560658"/>
    </source>
</evidence>
<dbReference type="InterPro" id="IPR055196">
    <property type="entry name" value="Putative_PNPOx_2"/>
</dbReference>
<gene>
    <name evidence="2" type="ORF">GGR06_003448</name>
</gene>
<dbReference type="InterPro" id="IPR012349">
    <property type="entry name" value="Split_barrel_FMN-bd"/>
</dbReference>
<dbReference type="AlphaFoldDB" id="A0A840DAM5"/>
<dbReference type="Proteomes" id="UP000560658">
    <property type="component" value="Unassembled WGS sequence"/>
</dbReference>
<dbReference type="RefSeq" id="WP_044162988.1">
    <property type="nucleotide sequence ID" value="NZ_JACIER010000016.1"/>
</dbReference>
<dbReference type="EMBL" id="JACIER010000016">
    <property type="protein sequence ID" value="MBB4045633.1"/>
    <property type="molecule type" value="Genomic_DNA"/>
</dbReference>
<dbReference type="Pfam" id="PF22696">
    <property type="entry name" value="Putative_PNPOx_2"/>
    <property type="match status" value="1"/>
</dbReference>
<organism evidence="2 3">
    <name type="scientific">Bacteroides reticulotermitis</name>
    <dbReference type="NCBI Taxonomy" id="1133319"/>
    <lineage>
        <taxon>Bacteria</taxon>
        <taxon>Pseudomonadati</taxon>
        <taxon>Bacteroidota</taxon>
        <taxon>Bacteroidia</taxon>
        <taxon>Bacteroidales</taxon>
        <taxon>Bacteroidaceae</taxon>
        <taxon>Bacteroides</taxon>
    </lineage>
</organism>
<dbReference type="Gene3D" id="2.30.110.10">
    <property type="entry name" value="Electron Transport, Fmn-binding Protein, Chain A"/>
    <property type="match status" value="1"/>
</dbReference>
<evidence type="ECO:0000259" key="1">
    <source>
        <dbReference type="Pfam" id="PF22696"/>
    </source>
</evidence>
<reference evidence="2" key="1">
    <citation type="submission" date="2020-08" db="EMBL/GenBank/DDBJ databases">
        <title>Genomic Encyclopedia of Type Strains, Phase IV (KMG-IV): sequencing the most valuable type-strain genomes for metagenomic binning, comparative biology and taxonomic classification.</title>
        <authorList>
            <person name="Goeker M."/>
        </authorList>
    </citation>
    <scope>NUCLEOTIDE SEQUENCE [LARGE SCALE GENOMIC DNA]</scope>
    <source>
        <strain evidence="2">DSM 105720</strain>
    </source>
</reference>
<protein>
    <submittedName>
        <fullName evidence="2">General stress protein 26</fullName>
    </submittedName>
</protein>
<keyword evidence="3" id="KW-1185">Reference proteome</keyword>
<accession>A0A840DAM5</accession>